<dbReference type="PANTHER" id="PTHR21301">
    <property type="entry name" value="REVERSE TRANSCRIPTASE"/>
    <property type="match status" value="1"/>
</dbReference>
<evidence type="ECO:0000259" key="1">
    <source>
        <dbReference type="Pfam" id="PF26215"/>
    </source>
</evidence>
<dbReference type="EMBL" id="OW240915">
    <property type="protein sequence ID" value="CAH2283149.1"/>
    <property type="molecule type" value="Genomic_DNA"/>
</dbReference>
<dbReference type="AlphaFoldDB" id="A0AAD1W058"/>
<protein>
    <recommendedName>
        <fullName evidence="1">Helix-turn-helix domain-containing protein</fullName>
    </recommendedName>
</protein>
<sequence>MVEELNKLPTPIRFTAQISSKKVQYLDVELSVGVNRLEYSLYTKTTDRNTLLHALSAHPQTLIKSLPKAQYLRVMRNNSNDLIKERQLSEMTEKLLQRGYKRSILDEALNEAREPRVSKEEMLKHEVTQKLVFPTTYHQSTKTISSTIRKNWRILAADDTLHKVFLEKPLICFKRKRCSSPHRPCFKLHRKYYCPKPGLCSLPRVRHLWPHDAIKNFFPPSYK</sequence>
<keyword evidence="3" id="KW-1185">Reference proteome</keyword>
<dbReference type="PANTHER" id="PTHR21301:SF12">
    <property type="match status" value="1"/>
</dbReference>
<gene>
    <name evidence="2" type="ORF">PECUL_23A024636</name>
</gene>
<evidence type="ECO:0000313" key="3">
    <source>
        <dbReference type="Proteomes" id="UP001295444"/>
    </source>
</evidence>
<name>A0AAD1W058_PELCU</name>
<accession>A0AAD1W058</accession>
<evidence type="ECO:0000313" key="2">
    <source>
        <dbReference type="EMBL" id="CAH2283149.1"/>
    </source>
</evidence>
<dbReference type="InterPro" id="IPR058912">
    <property type="entry name" value="HTH_animal"/>
</dbReference>
<organism evidence="2 3">
    <name type="scientific">Pelobates cultripes</name>
    <name type="common">Western spadefoot toad</name>
    <dbReference type="NCBI Taxonomy" id="61616"/>
    <lineage>
        <taxon>Eukaryota</taxon>
        <taxon>Metazoa</taxon>
        <taxon>Chordata</taxon>
        <taxon>Craniata</taxon>
        <taxon>Vertebrata</taxon>
        <taxon>Euteleostomi</taxon>
        <taxon>Amphibia</taxon>
        <taxon>Batrachia</taxon>
        <taxon>Anura</taxon>
        <taxon>Pelobatoidea</taxon>
        <taxon>Pelobatidae</taxon>
        <taxon>Pelobates</taxon>
    </lineage>
</organism>
<dbReference type="Pfam" id="PF26215">
    <property type="entry name" value="HTH_animal"/>
    <property type="match status" value="1"/>
</dbReference>
<dbReference type="Proteomes" id="UP001295444">
    <property type="component" value="Chromosome 04"/>
</dbReference>
<reference evidence="2" key="1">
    <citation type="submission" date="2022-03" db="EMBL/GenBank/DDBJ databases">
        <authorList>
            <person name="Alioto T."/>
            <person name="Alioto T."/>
            <person name="Gomez Garrido J."/>
        </authorList>
    </citation>
    <scope>NUCLEOTIDE SEQUENCE</scope>
</reference>
<feature type="domain" description="Helix-turn-helix" evidence="1">
    <location>
        <begin position="51"/>
        <end position="108"/>
    </location>
</feature>
<proteinExistence type="predicted"/>